<dbReference type="Proteomes" id="UP000217257">
    <property type="component" value="Chromosome"/>
</dbReference>
<gene>
    <name evidence="1" type="ORF">CYFUS_005832</name>
</gene>
<sequence>MNAQQARELYERYLTRLYVQRDVESMTDFFAPDVVAHPLPAGLPAGAPGLKLMARVWLESFSDIQFTIHSFLYDQGMVAVRLAVTGVHTGGFMGIAPTGRRVEITDHPHFRLHNGKVVEIWDQLDMMSLLQQLGALPPAIQAA</sequence>
<dbReference type="RefSeq" id="WP_095988259.1">
    <property type="nucleotide sequence ID" value="NZ_CP022098.1"/>
</dbReference>
<dbReference type="PANTHER" id="PTHR38436">
    <property type="entry name" value="POLYKETIDE CYCLASE SNOAL-LIKE DOMAIN"/>
    <property type="match status" value="1"/>
</dbReference>
<evidence type="ECO:0000313" key="1">
    <source>
        <dbReference type="EMBL" id="ATB40383.1"/>
    </source>
</evidence>
<dbReference type="EMBL" id="CP022098">
    <property type="protein sequence ID" value="ATB40383.1"/>
    <property type="molecule type" value="Genomic_DNA"/>
</dbReference>
<protein>
    <recommendedName>
        <fullName evidence="3">Ester cyclase</fullName>
    </recommendedName>
</protein>
<dbReference type="AlphaFoldDB" id="A0A250J9X8"/>
<dbReference type="Pfam" id="PF07366">
    <property type="entry name" value="SnoaL"/>
    <property type="match status" value="1"/>
</dbReference>
<reference evidence="1 2" key="1">
    <citation type="submission" date="2017-06" db="EMBL/GenBank/DDBJ databases">
        <title>Sequencing and comparative analysis of myxobacterial genomes.</title>
        <authorList>
            <person name="Rupp O."/>
            <person name="Goesmann A."/>
            <person name="Sogaard-Andersen L."/>
        </authorList>
    </citation>
    <scope>NUCLEOTIDE SEQUENCE [LARGE SCALE GENOMIC DNA]</scope>
    <source>
        <strain evidence="1 2">DSM 52655</strain>
    </source>
</reference>
<evidence type="ECO:0000313" key="2">
    <source>
        <dbReference type="Proteomes" id="UP000217257"/>
    </source>
</evidence>
<dbReference type="InterPro" id="IPR032710">
    <property type="entry name" value="NTF2-like_dom_sf"/>
</dbReference>
<dbReference type="PANTHER" id="PTHR38436:SF1">
    <property type="entry name" value="ESTER CYCLASE"/>
    <property type="match status" value="1"/>
</dbReference>
<dbReference type="GO" id="GO:0030638">
    <property type="term" value="P:polyketide metabolic process"/>
    <property type="evidence" value="ECO:0007669"/>
    <property type="project" value="InterPro"/>
</dbReference>
<organism evidence="1 2">
    <name type="scientific">Cystobacter fuscus</name>
    <dbReference type="NCBI Taxonomy" id="43"/>
    <lineage>
        <taxon>Bacteria</taxon>
        <taxon>Pseudomonadati</taxon>
        <taxon>Myxococcota</taxon>
        <taxon>Myxococcia</taxon>
        <taxon>Myxococcales</taxon>
        <taxon>Cystobacterineae</taxon>
        <taxon>Archangiaceae</taxon>
        <taxon>Cystobacter</taxon>
    </lineage>
</organism>
<dbReference type="Gene3D" id="3.10.450.50">
    <property type="match status" value="1"/>
</dbReference>
<proteinExistence type="predicted"/>
<dbReference type="KEGG" id="cfus:CYFUS_005832"/>
<dbReference type="SUPFAM" id="SSF54427">
    <property type="entry name" value="NTF2-like"/>
    <property type="match status" value="1"/>
</dbReference>
<evidence type="ECO:0008006" key="3">
    <source>
        <dbReference type="Google" id="ProtNLM"/>
    </source>
</evidence>
<accession>A0A250J9X8</accession>
<name>A0A250J9X8_9BACT</name>
<dbReference type="InterPro" id="IPR009959">
    <property type="entry name" value="Cyclase_SnoaL-like"/>
</dbReference>